<evidence type="ECO:0000256" key="2">
    <source>
        <dbReference type="SAM" id="Phobius"/>
    </source>
</evidence>
<proteinExistence type="predicted"/>
<dbReference type="eggNOG" id="ENOG502T7JM">
    <property type="taxonomic scope" value="Eukaryota"/>
</dbReference>
<reference evidence="3 4" key="1">
    <citation type="journal article" date="2007" name="Nature">
        <title>Evolution of genes and genomes on the Drosophila phylogeny.</title>
        <authorList>
            <consortium name="Drosophila 12 Genomes Consortium"/>
            <person name="Clark A.G."/>
            <person name="Eisen M.B."/>
            <person name="Smith D.R."/>
            <person name="Bergman C.M."/>
            <person name="Oliver B."/>
            <person name="Markow T.A."/>
            <person name="Kaufman T.C."/>
            <person name="Kellis M."/>
            <person name="Gelbart W."/>
            <person name="Iyer V.N."/>
            <person name="Pollard D.A."/>
            <person name="Sackton T.B."/>
            <person name="Larracuente A.M."/>
            <person name="Singh N.D."/>
            <person name="Abad J.P."/>
            <person name="Abt D.N."/>
            <person name="Adryan B."/>
            <person name="Aguade M."/>
            <person name="Akashi H."/>
            <person name="Anderson W.W."/>
            <person name="Aquadro C.F."/>
            <person name="Ardell D.H."/>
            <person name="Arguello R."/>
            <person name="Artieri C.G."/>
            <person name="Barbash D.A."/>
            <person name="Barker D."/>
            <person name="Barsanti P."/>
            <person name="Batterham P."/>
            <person name="Batzoglou S."/>
            <person name="Begun D."/>
            <person name="Bhutkar A."/>
            <person name="Blanco E."/>
            <person name="Bosak S.A."/>
            <person name="Bradley R.K."/>
            <person name="Brand A.D."/>
            <person name="Brent M.R."/>
            <person name="Brooks A.N."/>
            <person name="Brown R.H."/>
            <person name="Butlin R.K."/>
            <person name="Caggese C."/>
            <person name="Calvi B.R."/>
            <person name="Bernardo de Carvalho A."/>
            <person name="Caspi A."/>
            <person name="Castrezana S."/>
            <person name="Celniker S.E."/>
            <person name="Chang J.L."/>
            <person name="Chapple C."/>
            <person name="Chatterji S."/>
            <person name="Chinwalla A."/>
            <person name="Civetta A."/>
            <person name="Clifton S.W."/>
            <person name="Comeron J.M."/>
            <person name="Costello J.C."/>
            <person name="Coyne J.A."/>
            <person name="Daub J."/>
            <person name="David R.G."/>
            <person name="Delcher A.L."/>
            <person name="Delehaunty K."/>
            <person name="Do C.B."/>
            <person name="Ebling H."/>
            <person name="Edwards K."/>
            <person name="Eickbush T."/>
            <person name="Evans J.D."/>
            <person name="Filipski A."/>
            <person name="Findeiss S."/>
            <person name="Freyhult E."/>
            <person name="Fulton L."/>
            <person name="Fulton R."/>
            <person name="Garcia A.C."/>
            <person name="Gardiner A."/>
            <person name="Garfield D.A."/>
            <person name="Garvin B.E."/>
            <person name="Gibson G."/>
            <person name="Gilbert D."/>
            <person name="Gnerre S."/>
            <person name="Godfrey J."/>
            <person name="Good R."/>
            <person name="Gotea V."/>
            <person name="Gravely B."/>
            <person name="Greenberg A.J."/>
            <person name="Griffiths-Jones S."/>
            <person name="Gross S."/>
            <person name="Guigo R."/>
            <person name="Gustafson E.A."/>
            <person name="Haerty W."/>
            <person name="Hahn M.W."/>
            <person name="Halligan D.L."/>
            <person name="Halpern A.L."/>
            <person name="Halter G.M."/>
            <person name="Han M.V."/>
            <person name="Heger A."/>
            <person name="Hillier L."/>
            <person name="Hinrichs A.S."/>
            <person name="Holmes I."/>
            <person name="Hoskins R.A."/>
            <person name="Hubisz M.J."/>
            <person name="Hultmark D."/>
            <person name="Huntley M.A."/>
            <person name="Jaffe D.B."/>
            <person name="Jagadeeshan S."/>
            <person name="Jeck W.R."/>
            <person name="Johnson J."/>
            <person name="Jones C.D."/>
            <person name="Jordan W.C."/>
            <person name="Karpen G.H."/>
            <person name="Kataoka E."/>
            <person name="Keightley P.D."/>
            <person name="Kheradpour P."/>
            <person name="Kirkness E.F."/>
            <person name="Koerich L.B."/>
            <person name="Kristiansen K."/>
            <person name="Kudrna D."/>
            <person name="Kulathinal R.J."/>
            <person name="Kumar S."/>
            <person name="Kwok R."/>
            <person name="Lander E."/>
            <person name="Langley C.H."/>
            <person name="Lapoint R."/>
            <person name="Lazzaro B.P."/>
            <person name="Lee S.J."/>
            <person name="Levesque L."/>
            <person name="Li R."/>
            <person name="Lin C.F."/>
            <person name="Lin M.F."/>
            <person name="Lindblad-Toh K."/>
            <person name="Llopart A."/>
            <person name="Long M."/>
            <person name="Low L."/>
            <person name="Lozovsky E."/>
            <person name="Lu J."/>
            <person name="Luo M."/>
            <person name="Machado C.A."/>
            <person name="Makalowski W."/>
            <person name="Marzo M."/>
            <person name="Matsuda M."/>
            <person name="Matzkin L."/>
            <person name="McAllister B."/>
            <person name="McBride C.S."/>
            <person name="McKernan B."/>
            <person name="McKernan K."/>
            <person name="Mendez-Lago M."/>
            <person name="Minx P."/>
            <person name="Mollenhauer M.U."/>
            <person name="Montooth K."/>
            <person name="Mount S.M."/>
            <person name="Mu X."/>
            <person name="Myers E."/>
            <person name="Negre B."/>
            <person name="Newfeld S."/>
            <person name="Nielsen R."/>
            <person name="Noor M.A."/>
            <person name="O'Grady P."/>
            <person name="Pachter L."/>
            <person name="Papaceit M."/>
            <person name="Parisi M.J."/>
            <person name="Parisi M."/>
            <person name="Parts L."/>
            <person name="Pedersen J.S."/>
            <person name="Pesole G."/>
            <person name="Phillippy A.M."/>
            <person name="Ponting C.P."/>
            <person name="Pop M."/>
            <person name="Porcelli D."/>
            <person name="Powell J.R."/>
            <person name="Prohaska S."/>
            <person name="Pruitt K."/>
            <person name="Puig M."/>
            <person name="Quesneville H."/>
            <person name="Ram K.R."/>
            <person name="Rand D."/>
            <person name="Rasmussen M.D."/>
            <person name="Reed L.K."/>
            <person name="Reenan R."/>
            <person name="Reily A."/>
            <person name="Remington K.A."/>
            <person name="Rieger T.T."/>
            <person name="Ritchie M.G."/>
            <person name="Robin C."/>
            <person name="Rogers Y.H."/>
            <person name="Rohde C."/>
            <person name="Rozas J."/>
            <person name="Rubenfield M.J."/>
            <person name="Ruiz A."/>
            <person name="Russo S."/>
            <person name="Salzberg S.L."/>
            <person name="Sanchez-Gracia A."/>
            <person name="Saranga D.J."/>
            <person name="Sato H."/>
            <person name="Schaeffer S.W."/>
            <person name="Schatz M.C."/>
            <person name="Schlenke T."/>
            <person name="Schwartz R."/>
            <person name="Segarra C."/>
            <person name="Singh R.S."/>
            <person name="Sirot L."/>
            <person name="Sirota M."/>
            <person name="Sisneros N.B."/>
            <person name="Smith C.D."/>
            <person name="Smith T.F."/>
            <person name="Spieth J."/>
            <person name="Stage D.E."/>
            <person name="Stark A."/>
            <person name="Stephan W."/>
            <person name="Strausberg R.L."/>
            <person name="Strempel S."/>
            <person name="Sturgill D."/>
            <person name="Sutton G."/>
            <person name="Sutton G.G."/>
            <person name="Tao W."/>
            <person name="Teichmann S."/>
            <person name="Tobari Y.N."/>
            <person name="Tomimura Y."/>
            <person name="Tsolas J.M."/>
            <person name="Valente V.L."/>
            <person name="Venter E."/>
            <person name="Venter J.C."/>
            <person name="Vicario S."/>
            <person name="Vieira F.G."/>
            <person name="Vilella A.J."/>
            <person name="Villasante A."/>
            <person name="Walenz B."/>
            <person name="Wang J."/>
            <person name="Wasserman M."/>
            <person name="Watts T."/>
            <person name="Wilson D."/>
            <person name="Wilson R.K."/>
            <person name="Wing R.A."/>
            <person name="Wolfner M.F."/>
            <person name="Wong A."/>
            <person name="Wong G.K."/>
            <person name="Wu C.I."/>
            <person name="Wu G."/>
            <person name="Yamamoto D."/>
            <person name="Yang H.P."/>
            <person name="Yang S.P."/>
            <person name="Yorke J.A."/>
            <person name="Yoshida K."/>
            <person name="Zdobnov E."/>
            <person name="Zhang P."/>
            <person name="Zhang Y."/>
            <person name="Zimin A.V."/>
            <person name="Baldwin J."/>
            <person name="Abdouelleil A."/>
            <person name="Abdulkadir J."/>
            <person name="Abebe A."/>
            <person name="Abera B."/>
            <person name="Abreu J."/>
            <person name="Acer S.C."/>
            <person name="Aftuck L."/>
            <person name="Alexander A."/>
            <person name="An P."/>
            <person name="Anderson E."/>
            <person name="Anderson S."/>
            <person name="Arachi H."/>
            <person name="Azer M."/>
            <person name="Bachantsang P."/>
            <person name="Barry A."/>
            <person name="Bayul T."/>
            <person name="Berlin A."/>
            <person name="Bessette D."/>
            <person name="Bloom T."/>
            <person name="Blye J."/>
            <person name="Boguslavskiy L."/>
            <person name="Bonnet C."/>
            <person name="Boukhgalter B."/>
            <person name="Bourzgui I."/>
            <person name="Brown A."/>
            <person name="Cahill P."/>
            <person name="Channer S."/>
            <person name="Cheshatsang Y."/>
            <person name="Chuda L."/>
            <person name="Citroen M."/>
            <person name="Collymore A."/>
            <person name="Cooke P."/>
            <person name="Costello M."/>
            <person name="D'Aco K."/>
            <person name="Daza R."/>
            <person name="De Haan G."/>
            <person name="DeGray S."/>
            <person name="DeMaso C."/>
            <person name="Dhargay N."/>
            <person name="Dooley K."/>
            <person name="Dooley E."/>
            <person name="Doricent M."/>
            <person name="Dorje P."/>
            <person name="Dorjee K."/>
            <person name="Dupes A."/>
            <person name="Elong R."/>
            <person name="Falk J."/>
            <person name="Farina A."/>
            <person name="Faro S."/>
            <person name="Ferguson D."/>
            <person name="Fisher S."/>
            <person name="Foley C.D."/>
            <person name="Franke A."/>
            <person name="Friedrich D."/>
            <person name="Gadbois L."/>
            <person name="Gearin G."/>
            <person name="Gearin C.R."/>
            <person name="Giannoukos G."/>
            <person name="Goode T."/>
            <person name="Graham J."/>
            <person name="Grandbois E."/>
            <person name="Grewal S."/>
            <person name="Gyaltsen K."/>
            <person name="Hafez N."/>
            <person name="Hagos B."/>
            <person name="Hall J."/>
            <person name="Henson C."/>
            <person name="Hollinger A."/>
            <person name="Honan T."/>
            <person name="Huard M.D."/>
            <person name="Hughes L."/>
            <person name="Hurhula B."/>
            <person name="Husby M.E."/>
            <person name="Kamat A."/>
            <person name="Kanga B."/>
            <person name="Kashin S."/>
            <person name="Khazanovich D."/>
            <person name="Kisner P."/>
            <person name="Lance K."/>
            <person name="Lara M."/>
            <person name="Lee W."/>
            <person name="Lennon N."/>
            <person name="Letendre F."/>
            <person name="LeVine R."/>
            <person name="Lipovsky A."/>
            <person name="Liu X."/>
            <person name="Liu J."/>
            <person name="Liu S."/>
            <person name="Lokyitsang T."/>
            <person name="Lokyitsang Y."/>
            <person name="Lubonja R."/>
            <person name="Lui A."/>
            <person name="MacDonald P."/>
            <person name="Magnisalis V."/>
            <person name="Maru K."/>
            <person name="Matthews C."/>
            <person name="McCusker W."/>
            <person name="McDonough S."/>
            <person name="Mehta T."/>
            <person name="Meldrim J."/>
            <person name="Meneus L."/>
            <person name="Mihai O."/>
            <person name="Mihalev A."/>
            <person name="Mihova T."/>
            <person name="Mittelman R."/>
            <person name="Mlenga V."/>
            <person name="Montmayeur A."/>
            <person name="Mulrain L."/>
            <person name="Navidi A."/>
            <person name="Naylor J."/>
            <person name="Negash T."/>
            <person name="Nguyen T."/>
            <person name="Nguyen N."/>
            <person name="Nicol R."/>
            <person name="Norbu C."/>
            <person name="Norbu N."/>
            <person name="Novod N."/>
            <person name="O'Neill B."/>
            <person name="Osman S."/>
            <person name="Markiewicz E."/>
            <person name="Oyono O.L."/>
            <person name="Patti C."/>
            <person name="Phunkhang P."/>
            <person name="Pierre F."/>
            <person name="Priest M."/>
            <person name="Raghuraman S."/>
            <person name="Rege F."/>
            <person name="Reyes R."/>
            <person name="Rise C."/>
            <person name="Rogov P."/>
            <person name="Ross K."/>
            <person name="Ryan E."/>
            <person name="Settipalli S."/>
            <person name="Shea T."/>
            <person name="Sherpa N."/>
            <person name="Shi L."/>
            <person name="Shih D."/>
            <person name="Sparrow T."/>
            <person name="Spaulding J."/>
            <person name="Stalker J."/>
            <person name="Stange-Thomann N."/>
            <person name="Stavropoulos S."/>
            <person name="Stone C."/>
            <person name="Strader C."/>
            <person name="Tesfaye S."/>
            <person name="Thomson T."/>
            <person name="Thoulutsang Y."/>
            <person name="Thoulutsang D."/>
            <person name="Topham K."/>
            <person name="Topping I."/>
            <person name="Tsamla T."/>
            <person name="Vassiliev H."/>
            <person name="Vo A."/>
            <person name="Wangchuk T."/>
            <person name="Wangdi T."/>
            <person name="Weiand M."/>
            <person name="Wilkinson J."/>
            <person name="Wilson A."/>
            <person name="Yadav S."/>
            <person name="Young G."/>
            <person name="Yu Q."/>
            <person name="Zembek L."/>
            <person name="Zhong D."/>
            <person name="Zimmer A."/>
            <person name="Zwirko Z."/>
            <person name="Jaffe D.B."/>
            <person name="Alvarez P."/>
            <person name="Brockman W."/>
            <person name="Butler J."/>
            <person name="Chin C."/>
            <person name="Gnerre S."/>
            <person name="Grabherr M."/>
            <person name="Kleber M."/>
            <person name="Mauceli E."/>
            <person name="MacCallum I."/>
        </authorList>
    </citation>
    <scope>NUCLEOTIDE SEQUENCE [LARGE SCALE GENOMIC DNA]</scope>
    <source>
        <strain evidence="4">Tucson 15010-1051.87</strain>
    </source>
</reference>
<gene>
    <name evidence="3" type="primary">Dvir\GJ10787</name>
    <name evidence="3" type="ORF">Dvir_GJ10787</name>
</gene>
<keyword evidence="2" id="KW-0472">Membrane</keyword>
<dbReference type="KEGG" id="dvi:6632436"/>
<sequence>MAQIMQLSCDAANTVVDYLQTLRVVEIRQSLEFIGLYHIEVIIAVFIFLMLQFTKFTAVLLIACLIAFAIFYMWESFFPELDEHLSRHNKYPATYGAGYGPPYGPKAVAAASDFPPPYYPTTGQTSRDARTSALFPPFSNYDNEDSTGDHAVSPEKRQYLNSIGNHLGSNLKKSSPSGAATPIGHRGSSSDLRAHRRPYTGQIEDFKNLRRANDRDAQAFRRMITNEYRAYRPGTVTETNLHRHANQTNDDQRSRRNGPPNMADDRAYKNRRGTENKSSTQKKSNTNEQLERSRNVSRENMLRKLRNYPGPPARTSGTHSRSDPSGPNAENRGVKRRADNHNLFKFKLNRWGL</sequence>
<feature type="compositionally biased region" description="Polar residues" evidence="1">
    <location>
        <begin position="165"/>
        <end position="178"/>
    </location>
</feature>
<dbReference type="AlphaFoldDB" id="B4M6K2"/>
<keyword evidence="2" id="KW-1133">Transmembrane helix</keyword>
<feature type="transmembrane region" description="Helical" evidence="2">
    <location>
        <begin position="33"/>
        <end position="51"/>
    </location>
</feature>
<organism evidence="3 4">
    <name type="scientific">Drosophila virilis</name>
    <name type="common">Fruit fly</name>
    <dbReference type="NCBI Taxonomy" id="7244"/>
    <lineage>
        <taxon>Eukaryota</taxon>
        <taxon>Metazoa</taxon>
        <taxon>Ecdysozoa</taxon>
        <taxon>Arthropoda</taxon>
        <taxon>Hexapoda</taxon>
        <taxon>Insecta</taxon>
        <taxon>Pterygota</taxon>
        <taxon>Neoptera</taxon>
        <taxon>Endopterygota</taxon>
        <taxon>Diptera</taxon>
        <taxon>Brachycera</taxon>
        <taxon>Muscomorpha</taxon>
        <taxon>Ephydroidea</taxon>
        <taxon>Drosophilidae</taxon>
        <taxon>Drosophila</taxon>
    </lineage>
</organism>
<accession>B4M6K2</accession>
<dbReference type="HOGENOM" id="CLU_776768_0_0_1"/>
<feature type="region of interest" description="Disordered" evidence="1">
    <location>
        <begin position="165"/>
        <end position="201"/>
    </location>
</feature>
<feature type="region of interest" description="Disordered" evidence="1">
    <location>
        <begin position="231"/>
        <end position="338"/>
    </location>
</feature>
<protein>
    <submittedName>
        <fullName evidence="3">Uncharacterized protein, isoform C</fullName>
    </submittedName>
</protein>
<keyword evidence="2" id="KW-0812">Transmembrane</keyword>
<feature type="compositionally biased region" description="Basic and acidic residues" evidence="1">
    <location>
        <begin position="289"/>
        <end position="302"/>
    </location>
</feature>
<feature type="compositionally biased region" description="Polar residues" evidence="1">
    <location>
        <begin position="315"/>
        <end position="325"/>
    </location>
</feature>
<dbReference type="InParanoid" id="B4M6K2"/>
<dbReference type="Proteomes" id="UP000008792">
    <property type="component" value="Unassembled WGS sequence"/>
</dbReference>
<evidence type="ECO:0000313" key="4">
    <source>
        <dbReference type="Proteomes" id="UP000008792"/>
    </source>
</evidence>
<name>B4M6K2_DROVI</name>
<dbReference type="EMBL" id="CH940652">
    <property type="protein sequence ID" value="EDW59278.2"/>
    <property type="molecule type" value="Genomic_DNA"/>
</dbReference>
<feature type="compositionally biased region" description="Polar residues" evidence="1">
    <location>
        <begin position="276"/>
        <end position="288"/>
    </location>
</feature>
<evidence type="ECO:0000313" key="3">
    <source>
        <dbReference type="EMBL" id="EDW59278.2"/>
    </source>
</evidence>
<keyword evidence="4" id="KW-1185">Reference proteome</keyword>
<dbReference type="OrthoDB" id="7861500at2759"/>
<feature type="transmembrane region" description="Helical" evidence="2">
    <location>
        <begin position="58"/>
        <end position="74"/>
    </location>
</feature>
<evidence type="ECO:0000256" key="1">
    <source>
        <dbReference type="SAM" id="MobiDB-lite"/>
    </source>
</evidence>
<feature type="compositionally biased region" description="Basic and acidic residues" evidence="1">
    <location>
        <begin position="263"/>
        <end position="275"/>
    </location>
</feature>